<name>A0A0A9CAS4_ARUDO</name>
<dbReference type="EMBL" id="GBRH01227385">
    <property type="protein sequence ID" value="JAD70510.1"/>
    <property type="molecule type" value="Transcribed_RNA"/>
</dbReference>
<accession>A0A0A9CAS4</accession>
<protein>
    <submittedName>
        <fullName evidence="1">Uncharacterized protein</fullName>
    </submittedName>
</protein>
<sequence>MLILHIICLVDDLFHI</sequence>
<proteinExistence type="predicted"/>
<dbReference type="AlphaFoldDB" id="A0A0A9CAS4"/>
<reference evidence="1" key="2">
    <citation type="journal article" date="2015" name="Data Brief">
        <title>Shoot transcriptome of the giant reed, Arundo donax.</title>
        <authorList>
            <person name="Barrero R.A."/>
            <person name="Guerrero F.D."/>
            <person name="Moolhuijzen P."/>
            <person name="Goolsby J.A."/>
            <person name="Tidwell J."/>
            <person name="Bellgard S.E."/>
            <person name="Bellgard M.I."/>
        </authorList>
    </citation>
    <scope>NUCLEOTIDE SEQUENCE</scope>
    <source>
        <tissue evidence="1">Shoot tissue taken approximately 20 cm above the soil surface</tissue>
    </source>
</reference>
<reference evidence="1" key="1">
    <citation type="submission" date="2014-09" db="EMBL/GenBank/DDBJ databases">
        <authorList>
            <person name="Magalhaes I.L.F."/>
            <person name="Oliveira U."/>
            <person name="Santos F.R."/>
            <person name="Vidigal T.H.D.A."/>
            <person name="Brescovit A.D."/>
            <person name="Santos A.J."/>
        </authorList>
    </citation>
    <scope>NUCLEOTIDE SEQUENCE</scope>
    <source>
        <tissue evidence="1">Shoot tissue taken approximately 20 cm above the soil surface</tissue>
    </source>
</reference>
<evidence type="ECO:0000313" key="1">
    <source>
        <dbReference type="EMBL" id="JAD70510.1"/>
    </source>
</evidence>
<organism evidence="1">
    <name type="scientific">Arundo donax</name>
    <name type="common">Giant reed</name>
    <name type="synonym">Donax arundinaceus</name>
    <dbReference type="NCBI Taxonomy" id="35708"/>
    <lineage>
        <taxon>Eukaryota</taxon>
        <taxon>Viridiplantae</taxon>
        <taxon>Streptophyta</taxon>
        <taxon>Embryophyta</taxon>
        <taxon>Tracheophyta</taxon>
        <taxon>Spermatophyta</taxon>
        <taxon>Magnoliopsida</taxon>
        <taxon>Liliopsida</taxon>
        <taxon>Poales</taxon>
        <taxon>Poaceae</taxon>
        <taxon>PACMAD clade</taxon>
        <taxon>Arundinoideae</taxon>
        <taxon>Arundineae</taxon>
        <taxon>Arundo</taxon>
    </lineage>
</organism>